<feature type="signal peptide" evidence="3">
    <location>
        <begin position="1"/>
        <end position="28"/>
    </location>
</feature>
<dbReference type="EMBL" id="JACSGR010000003">
    <property type="protein sequence ID" value="MBH5328945.1"/>
    <property type="molecule type" value="Genomic_DNA"/>
</dbReference>
<feature type="compositionally biased region" description="Low complexity" evidence="2">
    <location>
        <begin position="37"/>
        <end position="58"/>
    </location>
</feature>
<evidence type="ECO:0000313" key="6">
    <source>
        <dbReference type="Proteomes" id="UP000768471"/>
    </source>
</evidence>
<dbReference type="Pfam" id="PF03807">
    <property type="entry name" value="F420_oxidored"/>
    <property type="match status" value="1"/>
</dbReference>
<evidence type="ECO:0000313" key="5">
    <source>
        <dbReference type="EMBL" id="MBH5328945.1"/>
    </source>
</evidence>
<dbReference type="InterPro" id="IPR028939">
    <property type="entry name" value="P5C_Rdtase_cat_N"/>
</dbReference>
<feature type="domain" description="Pyrroline-5-carboxylate reductase catalytic N-terminal" evidence="4">
    <location>
        <begin position="62"/>
        <end position="153"/>
    </location>
</feature>
<gene>
    <name evidence="5" type="ORF">H9Q10_04595</name>
</gene>
<evidence type="ECO:0000256" key="3">
    <source>
        <dbReference type="SAM" id="SignalP"/>
    </source>
</evidence>
<keyword evidence="3" id="KW-0732">Signal</keyword>
<evidence type="ECO:0000259" key="4">
    <source>
        <dbReference type="Pfam" id="PF03807"/>
    </source>
</evidence>
<dbReference type="InterPro" id="IPR006311">
    <property type="entry name" value="TAT_signal"/>
</dbReference>
<dbReference type="PANTHER" id="PTHR14239">
    <property type="entry name" value="DUDULIN-RELATED"/>
    <property type="match status" value="1"/>
</dbReference>
<comment type="caution">
    <text evidence="5">The sequence shown here is derived from an EMBL/GenBank/DDBJ whole genome shotgun (WGS) entry which is preliminary data.</text>
</comment>
<keyword evidence="6" id="KW-1185">Reference proteome</keyword>
<evidence type="ECO:0000256" key="1">
    <source>
        <dbReference type="ARBA" id="ARBA00023002"/>
    </source>
</evidence>
<dbReference type="SUPFAM" id="SSF51735">
    <property type="entry name" value="NAD(P)-binding Rossmann-fold domains"/>
    <property type="match status" value="1"/>
</dbReference>
<sequence length="265" mass="27343">MKPINRRHFLNLAAAAAAVAAIPACGQAAPSGNRQNGGANPASRPSGSSSSGSAPQSGRPLKIGIIGAGWLGGTVGRIWVKAGHEVMFSARDLDKVRRDVQGLGSRAKVGTVKEAAAFGDVLLFAVPFGALQQLGKDLAGEINGKIVLDASNGNETEPLVRQLGNGNVGVAISKLLAGSHYARAFSCVDATQIEASYERGGRNPLAVPIASDHRDALDMAARLVRDAHCAPVSVGGLANSAKFQRGTPAFRNHTGEAEMRRILGV</sequence>
<reference evidence="5 6" key="1">
    <citation type="submission" date="2020-09" db="EMBL/GenBank/DDBJ databases">
        <title>Eikenella S3660 sp. nov., isolated from a throat swab.</title>
        <authorList>
            <person name="Buhl M."/>
        </authorList>
    </citation>
    <scope>NUCLEOTIDE SEQUENCE [LARGE SCALE GENOMIC DNA]</scope>
    <source>
        <strain evidence="5 6">S3360</strain>
    </source>
</reference>
<dbReference type="InterPro" id="IPR051267">
    <property type="entry name" value="STEAP_metalloreductase"/>
</dbReference>
<organism evidence="5 6">
    <name type="scientific">Eikenella glucosivorans</name>
    <dbReference type="NCBI Taxonomy" id="2766967"/>
    <lineage>
        <taxon>Bacteria</taxon>
        <taxon>Pseudomonadati</taxon>
        <taxon>Pseudomonadota</taxon>
        <taxon>Betaproteobacteria</taxon>
        <taxon>Neisseriales</taxon>
        <taxon>Neisseriaceae</taxon>
        <taxon>Eikenella</taxon>
    </lineage>
</organism>
<proteinExistence type="predicted"/>
<dbReference type="Gene3D" id="3.40.50.720">
    <property type="entry name" value="NAD(P)-binding Rossmann-like Domain"/>
    <property type="match status" value="1"/>
</dbReference>
<dbReference type="InterPro" id="IPR036291">
    <property type="entry name" value="NAD(P)-bd_dom_sf"/>
</dbReference>
<name>A0ABS0N9J8_9NEIS</name>
<dbReference type="PROSITE" id="PS51318">
    <property type="entry name" value="TAT"/>
    <property type="match status" value="1"/>
</dbReference>
<dbReference type="PANTHER" id="PTHR14239:SF10">
    <property type="entry name" value="REDUCTASE"/>
    <property type="match status" value="1"/>
</dbReference>
<dbReference type="InterPro" id="IPR019546">
    <property type="entry name" value="TAT_signal_bac_arc"/>
</dbReference>
<feature type="chain" id="PRO_5045127219" evidence="3">
    <location>
        <begin position="29"/>
        <end position="265"/>
    </location>
</feature>
<dbReference type="NCBIfam" id="TIGR01409">
    <property type="entry name" value="TAT_signal_seq"/>
    <property type="match status" value="1"/>
</dbReference>
<protein>
    <submittedName>
        <fullName evidence="5">NAD(P)-binding domain-containing protein</fullName>
    </submittedName>
</protein>
<keyword evidence="1" id="KW-0560">Oxidoreductase</keyword>
<dbReference type="Proteomes" id="UP000768471">
    <property type="component" value="Unassembled WGS sequence"/>
</dbReference>
<dbReference type="RefSeq" id="WP_197902994.1">
    <property type="nucleotide sequence ID" value="NZ_JACSGR010000003.1"/>
</dbReference>
<feature type="region of interest" description="Disordered" evidence="2">
    <location>
        <begin position="29"/>
        <end position="58"/>
    </location>
</feature>
<evidence type="ECO:0000256" key="2">
    <source>
        <dbReference type="SAM" id="MobiDB-lite"/>
    </source>
</evidence>
<accession>A0ABS0N9J8</accession>